<sequence length="180" mass="19837">MHRLFVGFRPPPAIREALLAAHGGIPGARWQRDDQLHITLRFIGDVDMHRANDAAIALAAIRGPAFEVAIDGVGCFESKGRPNAVWAGIRPREAITQLHQKADQALVRTGLSPEHRAYFPHITLARMSRTAGSPDRWLADHAGLATPRFLLTEFLLFESRLGGEGATYEAVERYPLEGRG</sequence>
<dbReference type="KEGG" id="spzr:G5C33_05520"/>
<comment type="catalytic activity">
    <reaction evidence="2">
        <text>a 3'-end 2',3'-cyclophospho-ribonucleotide-RNA + H2O = a 3'-end 2'-phospho-ribonucleotide-RNA + H(+)</text>
        <dbReference type="Rhea" id="RHEA:11828"/>
        <dbReference type="Rhea" id="RHEA-COMP:10464"/>
        <dbReference type="Rhea" id="RHEA-COMP:17353"/>
        <dbReference type="ChEBI" id="CHEBI:15377"/>
        <dbReference type="ChEBI" id="CHEBI:15378"/>
        <dbReference type="ChEBI" id="CHEBI:83064"/>
        <dbReference type="ChEBI" id="CHEBI:173113"/>
        <dbReference type="EC" id="3.1.4.58"/>
    </reaction>
</comment>
<dbReference type="InterPro" id="IPR004175">
    <property type="entry name" value="RNA_CPDase"/>
</dbReference>
<gene>
    <name evidence="4" type="primary">thpR</name>
    <name evidence="4" type="ORF">G5C33_05520</name>
</gene>
<feature type="domain" description="Phosphoesterase HXTX" evidence="3">
    <location>
        <begin position="92"/>
        <end position="165"/>
    </location>
</feature>
<dbReference type="GO" id="GO:0008664">
    <property type="term" value="F:RNA 2',3'-cyclic 3'-phosphodiesterase activity"/>
    <property type="evidence" value="ECO:0007669"/>
    <property type="project" value="UniProtKB-EC"/>
</dbReference>
<keyword evidence="5" id="KW-1185">Reference proteome</keyword>
<accession>A0A6G6Y2Z7</accession>
<dbReference type="GO" id="GO:0004113">
    <property type="term" value="F:2',3'-cyclic-nucleotide 3'-phosphodiesterase activity"/>
    <property type="evidence" value="ECO:0007669"/>
    <property type="project" value="InterPro"/>
</dbReference>
<evidence type="ECO:0000313" key="4">
    <source>
        <dbReference type="EMBL" id="QIG79302.1"/>
    </source>
</evidence>
<dbReference type="PANTHER" id="PTHR35561">
    <property type="entry name" value="RNA 2',3'-CYCLIC PHOSPHODIESTERASE"/>
    <property type="match status" value="1"/>
</dbReference>
<feature type="short sequence motif" description="HXTX 1" evidence="2">
    <location>
        <begin position="37"/>
        <end position="40"/>
    </location>
</feature>
<protein>
    <recommendedName>
        <fullName evidence="2">RNA 2',3'-cyclic phosphodiesterase</fullName>
        <shortName evidence="2">RNA 2',3'-CPDase</shortName>
        <ecNumber evidence="2">3.1.4.58</ecNumber>
    </recommendedName>
</protein>
<feature type="active site" description="Proton acceptor" evidence="2">
    <location>
        <position position="121"/>
    </location>
</feature>
<dbReference type="SUPFAM" id="SSF55144">
    <property type="entry name" value="LigT-like"/>
    <property type="match status" value="1"/>
</dbReference>
<feature type="short sequence motif" description="HXTX 2" evidence="2">
    <location>
        <begin position="121"/>
        <end position="124"/>
    </location>
</feature>
<dbReference type="NCBIfam" id="TIGR02258">
    <property type="entry name" value="2_5_ligase"/>
    <property type="match status" value="1"/>
</dbReference>
<dbReference type="Gene3D" id="3.90.1140.10">
    <property type="entry name" value="Cyclic phosphodiesterase"/>
    <property type="match status" value="1"/>
</dbReference>
<reference evidence="4 5" key="1">
    <citation type="submission" date="2020-02" db="EMBL/GenBank/DDBJ databases">
        <authorList>
            <person name="Zheng R.K."/>
            <person name="Sun C.M."/>
        </authorList>
    </citation>
    <scope>NUCLEOTIDE SEQUENCE [LARGE SCALE GENOMIC DNA]</scope>
    <source>
        <strain evidence="5">zrk23</strain>
    </source>
</reference>
<name>A0A6G6Y2Z7_9SPHN</name>
<dbReference type="InterPro" id="IPR014051">
    <property type="entry name" value="Phosphoesterase_HXTX"/>
</dbReference>
<dbReference type="Pfam" id="PF02834">
    <property type="entry name" value="LigT_PEase"/>
    <property type="match status" value="2"/>
</dbReference>
<dbReference type="Proteomes" id="UP000501568">
    <property type="component" value="Chromosome"/>
</dbReference>
<evidence type="ECO:0000313" key="5">
    <source>
        <dbReference type="Proteomes" id="UP000501568"/>
    </source>
</evidence>
<dbReference type="RefSeq" id="WP_165326303.1">
    <property type="nucleotide sequence ID" value="NZ_CP049109.1"/>
</dbReference>
<keyword evidence="1 2" id="KW-0378">Hydrolase</keyword>
<feature type="domain" description="Phosphoesterase HXTX" evidence="3">
    <location>
        <begin position="10"/>
        <end position="86"/>
    </location>
</feature>
<dbReference type="HAMAP" id="MF_01940">
    <property type="entry name" value="RNA_CPDase"/>
    <property type="match status" value="1"/>
</dbReference>
<evidence type="ECO:0000256" key="1">
    <source>
        <dbReference type="ARBA" id="ARBA00022801"/>
    </source>
</evidence>
<dbReference type="AlphaFoldDB" id="A0A6G6Y2Z7"/>
<feature type="active site" description="Proton donor" evidence="2">
    <location>
        <position position="37"/>
    </location>
</feature>
<proteinExistence type="inferred from homology"/>
<dbReference type="InterPro" id="IPR009097">
    <property type="entry name" value="Cyclic_Pdiesterase"/>
</dbReference>
<comment type="similarity">
    <text evidence="2">Belongs to the 2H phosphoesterase superfamily. ThpR family.</text>
</comment>
<dbReference type="EMBL" id="CP049109">
    <property type="protein sequence ID" value="QIG79302.1"/>
    <property type="molecule type" value="Genomic_DNA"/>
</dbReference>
<dbReference type="EC" id="3.1.4.58" evidence="2"/>
<evidence type="ECO:0000256" key="2">
    <source>
        <dbReference type="HAMAP-Rule" id="MF_01940"/>
    </source>
</evidence>
<comment type="function">
    <text evidence="2">Hydrolyzes RNA 2',3'-cyclic phosphodiester to an RNA 2'-phosphomonoester.</text>
</comment>
<evidence type="ECO:0000259" key="3">
    <source>
        <dbReference type="Pfam" id="PF02834"/>
    </source>
</evidence>
<dbReference type="PANTHER" id="PTHR35561:SF1">
    <property type="entry name" value="RNA 2',3'-CYCLIC PHOSPHODIESTERASE"/>
    <property type="match status" value="1"/>
</dbReference>
<organism evidence="4 5">
    <name type="scientific">Stakelama tenebrarum</name>
    <dbReference type="NCBI Taxonomy" id="2711215"/>
    <lineage>
        <taxon>Bacteria</taxon>
        <taxon>Pseudomonadati</taxon>
        <taxon>Pseudomonadota</taxon>
        <taxon>Alphaproteobacteria</taxon>
        <taxon>Sphingomonadales</taxon>
        <taxon>Sphingomonadaceae</taxon>
        <taxon>Stakelama</taxon>
    </lineage>
</organism>